<comment type="caution">
    <text evidence="1">The sequence shown here is derived from an EMBL/GenBank/DDBJ whole genome shotgun (WGS) entry which is preliminary data.</text>
</comment>
<name>A0ABX1FC65_9PSEU</name>
<reference evidence="1 2" key="1">
    <citation type="submission" date="2019-08" db="EMBL/GenBank/DDBJ databases">
        <title>Lentzea from Indian Himalayas.</title>
        <authorList>
            <person name="Mandal S."/>
            <person name="Mallick Gupta A."/>
            <person name="Maiti P.K."/>
            <person name="Sarkar J."/>
            <person name="Mandal S."/>
        </authorList>
    </citation>
    <scope>NUCLEOTIDE SEQUENCE [LARGE SCALE GENOMIC DNA]</scope>
    <source>
        <strain evidence="1 2">PSKA42</strain>
    </source>
</reference>
<dbReference type="Proteomes" id="UP001515943">
    <property type="component" value="Unassembled WGS sequence"/>
</dbReference>
<dbReference type="EMBL" id="VSRL01000014">
    <property type="protein sequence ID" value="NKE56462.1"/>
    <property type="molecule type" value="Genomic_DNA"/>
</dbReference>
<protein>
    <submittedName>
        <fullName evidence="1">DUF2771 family protein</fullName>
    </submittedName>
</protein>
<keyword evidence="2" id="KW-1185">Reference proteome</keyword>
<gene>
    <name evidence="1" type="ORF">FXN61_06305</name>
</gene>
<dbReference type="Pfam" id="PF10969">
    <property type="entry name" value="DUF2771"/>
    <property type="match status" value="1"/>
</dbReference>
<evidence type="ECO:0000313" key="1">
    <source>
        <dbReference type="EMBL" id="NKE56462.1"/>
    </source>
</evidence>
<dbReference type="InterPro" id="IPR024495">
    <property type="entry name" value="DUF2771"/>
</dbReference>
<sequence length="205" mass="22032">MRSACCCPRRSGSGSWCCPCCSRSASRRPGCTATAPRCTGSSAGPLRQPRRLPDVRRLASVLAASVLVLTGCALPRHYPEVTFYANGKTIRVEPAVYCDIEGENCAEQTKPAKLRVPAGKVVQISVDGQLADGIWEAVFLYRDTEGREQTTGTGLLGKGENFTYTLSLPNKTDQLLGIEIHEAAAAVLETGQPLLRGYWAVEVTS</sequence>
<proteinExistence type="predicted"/>
<organism evidence="1 2">
    <name type="scientific">Lentzea indica</name>
    <dbReference type="NCBI Taxonomy" id="2604800"/>
    <lineage>
        <taxon>Bacteria</taxon>
        <taxon>Bacillati</taxon>
        <taxon>Actinomycetota</taxon>
        <taxon>Actinomycetes</taxon>
        <taxon>Pseudonocardiales</taxon>
        <taxon>Pseudonocardiaceae</taxon>
        <taxon>Lentzea</taxon>
    </lineage>
</organism>
<accession>A0ABX1FC65</accession>
<evidence type="ECO:0000313" key="2">
    <source>
        <dbReference type="Proteomes" id="UP001515943"/>
    </source>
</evidence>